<dbReference type="PROSITE" id="PS50110">
    <property type="entry name" value="RESPONSE_REGULATORY"/>
    <property type="match status" value="1"/>
</dbReference>
<evidence type="ECO:0000313" key="6">
    <source>
        <dbReference type="EMBL" id="MBB5287339.1"/>
    </source>
</evidence>
<feature type="modified residue" description="4-aspartylphosphate" evidence="3">
    <location>
        <position position="57"/>
    </location>
</feature>
<dbReference type="CDD" id="cd17535">
    <property type="entry name" value="REC_NarL-like"/>
    <property type="match status" value="1"/>
</dbReference>
<dbReference type="PANTHER" id="PTHR43214:SF17">
    <property type="entry name" value="TRANSCRIPTIONAL REGULATORY PROTEIN RCSB"/>
    <property type="match status" value="1"/>
</dbReference>
<reference evidence="6 7" key="1">
    <citation type="submission" date="2020-08" db="EMBL/GenBank/DDBJ databases">
        <title>Genomic Encyclopedia of Type Strains, Phase IV (KMG-IV): sequencing the most valuable type-strain genomes for metagenomic binning, comparative biology and taxonomic classification.</title>
        <authorList>
            <person name="Goeker M."/>
        </authorList>
    </citation>
    <scope>NUCLEOTIDE SEQUENCE [LARGE SCALE GENOMIC DNA]</scope>
    <source>
        <strain evidence="6 7">DSM 105074</strain>
    </source>
</reference>
<dbReference type="CDD" id="cd06170">
    <property type="entry name" value="LuxR_C_like"/>
    <property type="match status" value="1"/>
</dbReference>
<dbReference type="RefSeq" id="WP_184179341.1">
    <property type="nucleotide sequence ID" value="NZ_JACHGF010000016.1"/>
</dbReference>
<dbReference type="PRINTS" id="PR00038">
    <property type="entry name" value="HTHLUXR"/>
</dbReference>
<dbReference type="PROSITE" id="PS50043">
    <property type="entry name" value="HTH_LUXR_2"/>
    <property type="match status" value="1"/>
</dbReference>
<protein>
    <submittedName>
        <fullName evidence="6">DNA-binding NarL/FixJ family response regulator</fullName>
    </submittedName>
</protein>
<feature type="domain" description="Response regulatory" evidence="5">
    <location>
        <begin position="6"/>
        <end position="122"/>
    </location>
</feature>
<dbReference type="Pfam" id="PF00072">
    <property type="entry name" value="Response_reg"/>
    <property type="match status" value="1"/>
</dbReference>
<dbReference type="InterPro" id="IPR058245">
    <property type="entry name" value="NreC/VraR/RcsB-like_REC"/>
</dbReference>
<evidence type="ECO:0000259" key="4">
    <source>
        <dbReference type="PROSITE" id="PS50043"/>
    </source>
</evidence>
<gene>
    <name evidence="6" type="ORF">HNQ92_005502</name>
</gene>
<evidence type="ECO:0000313" key="7">
    <source>
        <dbReference type="Proteomes" id="UP000557307"/>
    </source>
</evidence>
<dbReference type="PANTHER" id="PTHR43214">
    <property type="entry name" value="TWO-COMPONENT RESPONSE REGULATOR"/>
    <property type="match status" value="1"/>
</dbReference>
<organism evidence="6 7">
    <name type="scientific">Rhabdobacter roseus</name>
    <dbReference type="NCBI Taxonomy" id="1655419"/>
    <lineage>
        <taxon>Bacteria</taxon>
        <taxon>Pseudomonadati</taxon>
        <taxon>Bacteroidota</taxon>
        <taxon>Cytophagia</taxon>
        <taxon>Cytophagales</taxon>
        <taxon>Cytophagaceae</taxon>
        <taxon>Rhabdobacter</taxon>
    </lineage>
</organism>
<accession>A0A840U690</accession>
<name>A0A840U690_9BACT</name>
<keyword evidence="7" id="KW-1185">Reference proteome</keyword>
<dbReference type="GO" id="GO:0006355">
    <property type="term" value="P:regulation of DNA-templated transcription"/>
    <property type="evidence" value="ECO:0007669"/>
    <property type="project" value="InterPro"/>
</dbReference>
<dbReference type="InterPro" id="IPR016032">
    <property type="entry name" value="Sig_transdc_resp-reg_C-effctor"/>
</dbReference>
<comment type="caution">
    <text evidence="6">The sequence shown here is derived from an EMBL/GenBank/DDBJ whole genome shotgun (WGS) entry which is preliminary data.</text>
</comment>
<dbReference type="SUPFAM" id="SSF52172">
    <property type="entry name" value="CheY-like"/>
    <property type="match status" value="1"/>
</dbReference>
<keyword evidence="1 3" id="KW-0597">Phosphoprotein</keyword>
<dbReference type="EMBL" id="JACHGF010000016">
    <property type="protein sequence ID" value="MBB5287339.1"/>
    <property type="molecule type" value="Genomic_DNA"/>
</dbReference>
<dbReference type="GO" id="GO:0003677">
    <property type="term" value="F:DNA binding"/>
    <property type="evidence" value="ECO:0007669"/>
    <property type="project" value="UniProtKB-KW"/>
</dbReference>
<evidence type="ECO:0000256" key="2">
    <source>
        <dbReference type="ARBA" id="ARBA00023125"/>
    </source>
</evidence>
<feature type="domain" description="HTH luxR-type" evidence="4">
    <location>
        <begin position="148"/>
        <end position="213"/>
    </location>
</feature>
<evidence type="ECO:0000259" key="5">
    <source>
        <dbReference type="PROSITE" id="PS50110"/>
    </source>
</evidence>
<dbReference type="SMART" id="SM00448">
    <property type="entry name" value="REC"/>
    <property type="match status" value="1"/>
</dbReference>
<dbReference type="Pfam" id="PF00196">
    <property type="entry name" value="GerE"/>
    <property type="match status" value="1"/>
</dbReference>
<evidence type="ECO:0000256" key="1">
    <source>
        <dbReference type="ARBA" id="ARBA00022553"/>
    </source>
</evidence>
<dbReference type="SMART" id="SM00421">
    <property type="entry name" value="HTH_LUXR"/>
    <property type="match status" value="1"/>
</dbReference>
<dbReference type="InterPro" id="IPR039420">
    <property type="entry name" value="WalR-like"/>
</dbReference>
<evidence type="ECO:0000256" key="3">
    <source>
        <dbReference type="PROSITE-ProRule" id="PRU00169"/>
    </source>
</evidence>
<dbReference type="GO" id="GO:0000160">
    <property type="term" value="P:phosphorelay signal transduction system"/>
    <property type="evidence" value="ECO:0007669"/>
    <property type="project" value="InterPro"/>
</dbReference>
<dbReference type="InterPro" id="IPR001789">
    <property type="entry name" value="Sig_transdc_resp-reg_receiver"/>
</dbReference>
<dbReference type="InterPro" id="IPR011006">
    <property type="entry name" value="CheY-like_superfamily"/>
</dbReference>
<keyword evidence="2 6" id="KW-0238">DNA-binding</keyword>
<dbReference type="Proteomes" id="UP000557307">
    <property type="component" value="Unassembled WGS sequence"/>
</dbReference>
<dbReference type="SUPFAM" id="SSF46894">
    <property type="entry name" value="C-terminal effector domain of the bipartite response regulators"/>
    <property type="match status" value="1"/>
</dbReference>
<dbReference type="Gene3D" id="3.40.50.2300">
    <property type="match status" value="1"/>
</dbReference>
<sequence length="215" mass="24081">MPSPIDVLLVDDHQIILDSLSLLIGTLEGVNVVGTLNDSRKVAAYLEAYPVDVLITDLTMPYLDGIQLTLQLRQKYPDLKILMLTVADDLDPIQDAYRAGVSGYVMKKAERAELEKALRTVASGQKYFGEAVMKELLTAGRQEADEEYTTDFVQLTRRELEIVRLIAQELSTSEIADKLFISVGTVETHRHNIMRKLGAKNVIGIIKYALKYKLL</sequence>
<dbReference type="AlphaFoldDB" id="A0A840U690"/>
<proteinExistence type="predicted"/>
<dbReference type="InterPro" id="IPR000792">
    <property type="entry name" value="Tscrpt_reg_LuxR_C"/>
</dbReference>